<evidence type="ECO:0000313" key="8">
    <source>
        <dbReference type="Proteomes" id="UP000306147"/>
    </source>
</evidence>
<dbReference type="EC" id="2.3.1.184" evidence="6"/>
<dbReference type="RefSeq" id="WP_135962012.1">
    <property type="nucleotide sequence ID" value="NZ_SRXT01000001.1"/>
</dbReference>
<dbReference type="GO" id="GO:0061579">
    <property type="term" value="F:N-acyl homoserine lactone synthase activity"/>
    <property type="evidence" value="ECO:0007669"/>
    <property type="project" value="UniProtKB-UniRule"/>
</dbReference>
<gene>
    <name evidence="7" type="ORF">E5A73_01395</name>
</gene>
<protein>
    <recommendedName>
        <fullName evidence="6">Acyl-homoserine-lactone synthase</fullName>
        <ecNumber evidence="6">2.3.1.184</ecNumber>
    </recommendedName>
    <alternativeName>
        <fullName evidence="6">Autoinducer synthesis protein</fullName>
    </alternativeName>
</protein>
<dbReference type="InterPro" id="IPR001690">
    <property type="entry name" value="Autoind_synthase"/>
</dbReference>
<keyword evidence="4 5" id="KW-0071">Autoinducer synthesis</keyword>
<dbReference type="GO" id="GO:0009372">
    <property type="term" value="P:quorum sensing"/>
    <property type="evidence" value="ECO:0007669"/>
    <property type="project" value="UniProtKB-UniRule"/>
</dbReference>
<keyword evidence="8" id="KW-1185">Reference proteome</keyword>
<evidence type="ECO:0000256" key="2">
    <source>
        <dbReference type="ARBA" id="ARBA00022679"/>
    </source>
</evidence>
<evidence type="ECO:0000256" key="4">
    <source>
        <dbReference type="ARBA" id="ARBA00022929"/>
    </source>
</evidence>
<dbReference type="PROSITE" id="PS51187">
    <property type="entry name" value="AUTOINDUCER_SYNTH_2"/>
    <property type="match status" value="1"/>
</dbReference>
<dbReference type="GO" id="GO:0007165">
    <property type="term" value="P:signal transduction"/>
    <property type="evidence" value="ECO:0007669"/>
    <property type="project" value="TreeGrafter"/>
</dbReference>
<dbReference type="OrthoDB" id="6169313at2"/>
<sequence length="206" mass="22474">MLHVTGSGACPVPDAVMRAMFAARKRVFVDLLKWDVPVLNGTYEVDQFDDAHAHYIILADRDGGHLGSARLLPTTRPHILDSFYPELCEDAPPRADDIFEVTRFCLDRSQTAQERRTVRDTLVAALADHALANGIRGYSAIAEMGWLQQILAFGWRCRPLGLPVPVDGKLLGALAIDIDPDTPRRLAAAGIAPRPDLLEGKSLAAA</sequence>
<dbReference type="Proteomes" id="UP000306147">
    <property type="component" value="Unassembled WGS sequence"/>
</dbReference>
<reference evidence="7 8" key="1">
    <citation type="submission" date="2019-04" db="EMBL/GenBank/DDBJ databases">
        <title>Sphingomonas psychrotolerans sp. nov., isolated from soil in the Tianshan Mountains, Xinjiang, China.</title>
        <authorList>
            <person name="Luo Y."/>
            <person name="Sheng H."/>
        </authorList>
    </citation>
    <scope>NUCLEOTIDE SEQUENCE [LARGE SCALE GENOMIC DNA]</scope>
    <source>
        <strain evidence="7 8">ZFGT-11</strain>
    </source>
</reference>
<dbReference type="Pfam" id="PF00765">
    <property type="entry name" value="Autoind_synth"/>
    <property type="match status" value="1"/>
</dbReference>
<dbReference type="PANTHER" id="PTHR39322">
    <property type="entry name" value="ACYL-HOMOSERINE-LACTONE SYNTHASE"/>
    <property type="match status" value="1"/>
</dbReference>
<name>A0A4V3QZW3_9SPHN</name>
<evidence type="ECO:0000256" key="5">
    <source>
        <dbReference type="PROSITE-ProRule" id="PRU00533"/>
    </source>
</evidence>
<organism evidence="7 8">
    <name type="scientific">Sphingomonas gei</name>
    <dbReference type="NCBI Taxonomy" id="1395960"/>
    <lineage>
        <taxon>Bacteria</taxon>
        <taxon>Pseudomonadati</taxon>
        <taxon>Pseudomonadota</taxon>
        <taxon>Alphaproteobacteria</taxon>
        <taxon>Sphingomonadales</taxon>
        <taxon>Sphingomonadaceae</taxon>
        <taxon>Sphingomonas</taxon>
    </lineage>
</organism>
<dbReference type="EMBL" id="SRXT01000001">
    <property type="protein sequence ID" value="TGX55812.1"/>
    <property type="molecule type" value="Genomic_DNA"/>
</dbReference>
<proteinExistence type="inferred from homology"/>
<accession>A0A4V3QZW3</accession>
<dbReference type="InterPro" id="IPR016181">
    <property type="entry name" value="Acyl_CoA_acyltransferase"/>
</dbReference>
<keyword evidence="1 5" id="KW-0673">Quorum sensing</keyword>
<comment type="caution">
    <text evidence="7">The sequence shown here is derived from an EMBL/GenBank/DDBJ whole genome shotgun (WGS) entry which is preliminary data.</text>
</comment>
<comment type="catalytic activity">
    <reaction evidence="6">
        <text>a fatty acyl-[ACP] + S-adenosyl-L-methionine = an N-acyl-L-homoserine lactone + S-methyl-5'-thioadenosine + holo-[ACP] + H(+)</text>
        <dbReference type="Rhea" id="RHEA:10096"/>
        <dbReference type="Rhea" id="RHEA-COMP:9685"/>
        <dbReference type="Rhea" id="RHEA-COMP:14125"/>
        <dbReference type="ChEBI" id="CHEBI:15378"/>
        <dbReference type="ChEBI" id="CHEBI:17509"/>
        <dbReference type="ChEBI" id="CHEBI:55474"/>
        <dbReference type="ChEBI" id="CHEBI:59789"/>
        <dbReference type="ChEBI" id="CHEBI:64479"/>
        <dbReference type="ChEBI" id="CHEBI:138651"/>
        <dbReference type="EC" id="2.3.1.184"/>
    </reaction>
</comment>
<evidence type="ECO:0000256" key="6">
    <source>
        <dbReference type="RuleBase" id="RU361135"/>
    </source>
</evidence>
<keyword evidence="3 6" id="KW-0949">S-adenosyl-L-methionine</keyword>
<keyword evidence="2 6" id="KW-0808">Transferase</keyword>
<dbReference type="Gene3D" id="3.40.630.30">
    <property type="match status" value="1"/>
</dbReference>
<evidence type="ECO:0000256" key="1">
    <source>
        <dbReference type="ARBA" id="ARBA00022654"/>
    </source>
</evidence>
<evidence type="ECO:0000313" key="7">
    <source>
        <dbReference type="EMBL" id="TGX55812.1"/>
    </source>
</evidence>
<dbReference type="PRINTS" id="PR01549">
    <property type="entry name" value="AUTOINDCRSYN"/>
</dbReference>
<comment type="similarity">
    <text evidence="5 6">Belongs to the autoinducer synthase family.</text>
</comment>
<dbReference type="PANTHER" id="PTHR39322:SF1">
    <property type="entry name" value="ISOVALERYL-HOMOSERINE LACTONE SYNTHASE"/>
    <property type="match status" value="1"/>
</dbReference>
<dbReference type="SUPFAM" id="SSF55729">
    <property type="entry name" value="Acyl-CoA N-acyltransferases (Nat)"/>
    <property type="match status" value="1"/>
</dbReference>
<evidence type="ECO:0000256" key="3">
    <source>
        <dbReference type="ARBA" id="ARBA00022691"/>
    </source>
</evidence>
<dbReference type="AlphaFoldDB" id="A0A4V3QZW3"/>